<gene>
    <name evidence="1" type="ordered locus">Bcep1808_2027</name>
</gene>
<reference evidence="2" key="1">
    <citation type="submission" date="2007-03" db="EMBL/GenBank/DDBJ databases">
        <title>Complete sequence of chromosome 1 of Burkholderia vietnamiensis G4.</title>
        <authorList>
            <consortium name="US DOE Joint Genome Institute"/>
            <person name="Copeland A."/>
            <person name="Lucas S."/>
            <person name="Lapidus A."/>
            <person name="Barry K."/>
            <person name="Detter J.C."/>
            <person name="Glavina del Rio T."/>
            <person name="Hammon N."/>
            <person name="Israni S."/>
            <person name="Dalin E."/>
            <person name="Tice H."/>
            <person name="Pitluck S."/>
            <person name="Chain P."/>
            <person name="Malfatti S."/>
            <person name="Shin M."/>
            <person name="Vergez L."/>
            <person name="Schmutz J."/>
            <person name="Larimer F."/>
            <person name="Land M."/>
            <person name="Hauser L."/>
            <person name="Kyrpides N."/>
            <person name="Tiedje J."/>
            <person name="Richardson P."/>
        </authorList>
    </citation>
    <scope>NUCLEOTIDE SEQUENCE [LARGE SCALE GENOMIC DNA]</scope>
    <source>
        <strain evidence="2">G4 / LMG 22486</strain>
    </source>
</reference>
<name>A4JFH6_BURVG</name>
<dbReference type="HOGENOM" id="CLU_992797_0_0_4"/>
<evidence type="ECO:0000313" key="1">
    <source>
        <dbReference type="EMBL" id="ABO55029.1"/>
    </source>
</evidence>
<dbReference type="EMBL" id="CP000614">
    <property type="protein sequence ID" value="ABO55029.1"/>
    <property type="molecule type" value="Genomic_DNA"/>
</dbReference>
<dbReference type="AlphaFoldDB" id="A4JFH6"/>
<dbReference type="KEGG" id="bvi:Bcep1808_2027"/>
<organism evidence="1 2">
    <name type="scientific">Burkholderia vietnamiensis (strain G4 / LMG 22486)</name>
    <name type="common">Burkholderia cepacia (strain R1808)</name>
    <dbReference type="NCBI Taxonomy" id="269482"/>
    <lineage>
        <taxon>Bacteria</taxon>
        <taxon>Pseudomonadati</taxon>
        <taxon>Pseudomonadota</taxon>
        <taxon>Betaproteobacteria</taxon>
        <taxon>Burkholderiales</taxon>
        <taxon>Burkholderiaceae</taxon>
        <taxon>Burkholderia</taxon>
        <taxon>Burkholderia cepacia complex</taxon>
    </lineage>
</organism>
<dbReference type="Proteomes" id="UP000002287">
    <property type="component" value="Chromosome 1"/>
</dbReference>
<accession>A4JFH6</accession>
<protein>
    <submittedName>
        <fullName evidence="1">Uncharacterized protein</fullName>
    </submittedName>
</protein>
<sequence>MTYGYGQNGQTGQLWGVSSYDQHIAGVRPGDSWSTAQQKMSSHYSATGRDASGQSIYSSGSGASLRLSAVGGYSGGGSLSGNAGAGAGFLKVMLGLVLAVPLCLGLVGAAKVACDAMFPPPMTLAQAVERLPAPHYETPAVAERLEPGAAAFRGLSRKAMGREASRALRLTWRAPEAMAAGAAAMKRIGADPAWDVELPRAERDAMLTLANRWVLLKAMDGSVEAAIDSGLLDVSPGLGRYEPKLAMVAWKDALNAHPGNERLQAVIDAYAPLIGRDASR</sequence>
<proteinExistence type="predicted"/>
<evidence type="ECO:0000313" key="2">
    <source>
        <dbReference type="Proteomes" id="UP000002287"/>
    </source>
</evidence>